<evidence type="ECO:0000313" key="3">
    <source>
        <dbReference type="Proteomes" id="UP000822993"/>
    </source>
</evidence>
<dbReference type="Proteomes" id="UP000822993">
    <property type="component" value="Unassembled WGS sequence"/>
</dbReference>
<evidence type="ECO:0000313" key="2">
    <source>
        <dbReference type="EMBL" id="MBE7700153.1"/>
    </source>
</evidence>
<dbReference type="Gene3D" id="3.40.630.30">
    <property type="match status" value="1"/>
</dbReference>
<evidence type="ECO:0000259" key="1">
    <source>
        <dbReference type="PROSITE" id="PS51186"/>
    </source>
</evidence>
<dbReference type="AlphaFoldDB" id="A0A9D5U8K9"/>
<dbReference type="GO" id="GO:1990189">
    <property type="term" value="F:protein N-terminal-serine acetyltransferase activity"/>
    <property type="evidence" value="ECO:0007669"/>
    <property type="project" value="TreeGrafter"/>
</dbReference>
<organism evidence="2 3">
    <name type="scientific">Oerskovia douganii</name>
    <dbReference type="NCBI Taxonomy" id="2762210"/>
    <lineage>
        <taxon>Bacteria</taxon>
        <taxon>Bacillati</taxon>
        <taxon>Actinomycetota</taxon>
        <taxon>Actinomycetes</taxon>
        <taxon>Micrococcales</taxon>
        <taxon>Cellulomonadaceae</taxon>
        <taxon>Oerskovia</taxon>
    </lineage>
</organism>
<dbReference type="CDD" id="cd04301">
    <property type="entry name" value="NAT_SF"/>
    <property type="match status" value="1"/>
</dbReference>
<gene>
    <name evidence="2" type="ORF">H9623_07520</name>
</gene>
<dbReference type="Pfam" id="PF13302">
    <property type="entry name" value="Acetyltransf_3"/>
    <property type="match status" value="1"/>
</dbReference>
<dbReference type="SUPFAM" id="SSF55729">
    <property type="entry name" value="Acyl-CoA N-acyltransferases (Nat)"/>
    <property type="match status" value="1"/>
</dbReference>
<name>A0A9D5U8K9_9CELL</name>
<dbReference type="PANTHER" id="PTHR43441">
    <property type="entry name" value="RIBOSOMAL-PROTEIN-SERINE ACETYLTRANSFERASE"/>
    <property type="match status" value="1"/>
</dbReference>
<reference evidence="2 3" key="1">
    <citation type="submission" date="2020-08" db="EMBL/GenBank/DDBJ databases">
        <title>A Genomic Blueprint of the Chicken Gut Microbiome.</title>
        <authorList>
            <person name="Gilroy R."/>
            <person name="Ravi A."/>
            <person name="Getino M."/>
            <person name="Pursley I."/>
            <person name="Horton D.L."/>
            <person name="Alikhan N.-F."/>
            <person name="Baker D."/>
            <person name="Gharbi K."/>
            <person name="Hall N."/>
            <person name="Watson M."/>
            <person name="Adriaenssens E.M."/>
            <person name="Foster-Nyarko E."/>
            <person name="Jarju S."/>
            <person name="Secka A."/>
            <person name="Antonio M."/>
            <person name="Oren A."/>
            <person name="Chaudhuri R."/>
            <person name="La Ragione R.M."/>
            <person name="Hildebrand F."/>
            <person name="Pallen M.J."/>
        </authorList>
    </citation>
    <scope>NUCLEOTIDE SEQUENCE [LARGE SCALE GENOMIC DNA]</scope>
    <source>
        <strain evidence="2 3">Sa1BUA8</strain>
    </source>
</reference>
<dbReference type="InterPro" id="IPR016181">
    <property type="entry name" value="Acyl_CoA_acyltransferase"/>
</dbReference>
<keyword evidence="3" id="KW-1185">Reference proteome</keyword>
<comment type="caution">
    <text evidence="2">The sequence shown here is derived from an EMBL/GenBank/DDBJ whole genome shotgun (WGS) entry which is preliminary data.</text>
</comment>
<dbReference type="GO" id="GO:0005737">
    <property type="term" value="C:cytoplasm"/>
    <property type="evidence" value="ECO:0007669"/>
    <property type="project" value="TreeGrafter"/>
</dbReference>
<accession>A0A9D5U8K9</accession>
<dbReference type="PROSITE" id="PS51186">
    <property type="entry name" value="GNAT"/>
    <property type="match status" value="1"/>
</dbReference>
<protein>
    <submittedName>
        <fullName evidence="2">GNAT family N-acetyltransferase</fullName>
    </submittedName>
</protein>
<dbReference type="EMBL" id="JACSPN010000007">
    <property type="protein sequence ID" value="MBE7700153.1"/>
    <property type="molecule type" value="Genomic_DNA"/>
</dbReference>
<dbReference type="GO" id="GO:0008999">
    <property type="term" value="F:protein-N-terminal-alanine acetyltransferase activity"/>
    <property type="evidence" value="ECO:0007669"/>
    <property type="project" value="TreeGrafter"/>
</dbReference>
<proteinExistence type="predicted"/>
<dbReference type="RefSeq" id="WP_193719445.1">
    <property type="nucleotide sequence ID" value="NZ_JACSPN010000007.1"/>
</dbReference>
<sequence length="189" mass="20325">MPILTEPTVHPGRLSGQSPPVLVGDGLTVRPWTRADAPTVFAAYQDGAIQRWHARTMADVAEAEAWIDSRHEGWALETAGDWAVESDGVVVGRIALHHLDLHDGGGEVGYWVLPAARGRRVAPRAVGLLAAWAFGDLGLHRLRLMHSTRNEASCKVALAAGFAHEGTLRESGKHVDGWHDTHVHGLVAG</sequence>
<dbReference type="InterPro" id="IPR000182">
    <property type="entry name" value="GNAT_dom"/>
</dbReference>
<feature type="domain" description="N-acetyltransferase" evidence="1">
    <location>
        <begin position="27"/>
        <end position="189"/>
    </location>
</feature>
<dbReference type="InterPro" id="IPR051908">
    <property type="entry name" value="Ribosomal_N-acetyltransferase"/>
</dbReference>
<dbReference type="PANTHER" id="PTHR43441:SF10">
    <property type="entry name" value="ACETYLTRANSFERASE"/>
    <property type="match status" value="1"/>
</dbReference>